<feature type="region of interest" description="Disordered" evidence="1">
    <location>
        <begin position="1"/>
        <end position="50"/>
    </location>
</feature>
<dbReference type="Proteomes" id="UP000625711">
    <property type="component" value="Unassembled WGS sequence"/>
</dbReference>
<protein>
    <submittedName>
        <fullName evidence="2">Uncharacterized protein</fullName>
    </submittedName>
</protein>
<reference evidence="2" key="1">
    <citation type="submission" date="2020-08" db="EMBL/GenBank/DDBJ databases">
        <title>Genome sequencing and assembly of the red palm weevil Rhynchophorus ferrugineus.</title>
        <authorList>
            <person name="Dias G.B."/>
            <person name="Bergman C.M."/>
            <person name="Manee M."/>
        </authorList>
    </citation>
    <scope>NUCLEOTIDE SEQUENCE</scope>
    <source>
        <strain evidence="2">AA-2017</strain>
        <tissue evidence="2">Whole larva</tissue>
    </source>
</reference>
<dbReference type="EMBL" id="JAACXV010000179">
    <property type="protein sequence ID" value="KAF7282305.1"/>
    <property type="molecule type" value="Genomic_DNA"/>
</dbReference>
<proteinExistence type="predicted"/>
<organism evidence="2 3">
    <name type="scientific">Rhynchophorus ferrugineus</name>
    <name type="common">Red palm weevil</name>
    <name type="synonym">Curculio ferrugineus</name>
    <dbReference type="NCBI Taxonomy" id="354439"/>
    <lineage>
        <taxon>Eukaryota</taxon>
        <taxon>Metazoa</taxon>
        <taxon>Ecdysozoa</taxon>
        <taxon>Arthropoda</taxon>
        <taxon>Hexapoda</taxon>
        <taxon>Insecta</taxon>
        <taxon>Pterygota</taxon>
        <taxon>Neoptera</taxon>
        <taxon>Endopterygota</taxon>
        <taxon>Coleoptera</taxon>
        <taxon>Polyphaga</taxon>
        <taxon>Cucujiformia</taxon>
        <taxon>Curculionidae</taxon>
        <taxon>Dryophthorinae</taxon>
        <taxon>Rhynchophorus</taxon>
    </lineage>
</organism>
<feature type="compositionally biased region" description="Basic and acidic residues" evidence="1">
    <location>
        <begin position="105"/>
        <end position="114"/>
    </location>
</feature>
<evidence type="ECO:0000256" key="1">
    <source>
        <dbReference type="SAM" id="MobiDB-lite"/>
    </source>
</evidence>
<comment type="caution">
    <text evidence="2">The sequence shown here is derived from an EMBL/GenBank/DDBJ whole genome shotgun (WGS) entry which is preliminary data.</text>
</comment>
<gene>
    <name evidence="2" type="ORF">GWI33_002879</name>
</gene>
<name>A0A834IK29_RHYFE</name>
<evidence type="ECO:0000313" key="2">
    <source>
        <dbReference type="EMBL" id="KAF7282305.1"/>
    </source>
</evidence>
<evidence type="ECO:0000313" key="3">
    <source>
        <dbReference type="Proteomes" id="UP000625711"/>
    </source>
</evidence>
<keyword evidence="3" id="KW-1185">Reference proteome</keyword>
<accession>A0A834IK29</accession>
<sequence length="182" mass="19732">MNRSKRVRTPSPELVGRQRILSETDTNGGKFMPGRPFYGRGGTEAATGPNVDCRERGLSLPGGYKISGMNGDRDVVGLRSADYGGGWRHGKRSDDRRATAGGRSGGERVRRSDGGDFDGIAGRERSGQLDRRLDVGTDGRVNGWICFGGWSLGLFGRYLLFVRLLIGSLCRCCGSIYLNSPL</sequence>
<feature type="region of interest" description="Disordered" evidence="1">
    <location>
        <begin position="85"/>
        <end position="123"/>
    </location>
</feature>
<dbReference type="AlphaFoldDB" id="A0A834IK29"/>